<keyword evidence="1" id="KW-0808">Transferase</keyword>
<evidence type="ECO:0000259" key="2">
    <source>
        <dbReference type="Pfam" id="PF13649"/>
    </source>
</evidence>
<dbReference type="KEGG" id="gbr:Gbro_4405"/>
<evidence type="ECO:0000313" key="3">
    <source>
        <dbReference type="EMBL" id="ACY23545.1"/>
    </source>
</evidence>
<dbReference type="EMBL" id="CP001802">
    <property type="protein sequence ID" value="ACY23545.1"/>
    <property type="molecule type" value="Genomic_DNA"/>
</dbReference>
<dbReference type="AlphaFoldDB" id="D0L659"/>
<name>D0L659_GORB4</name>
<dbReference type="Gene3D" id="3.40.50.150">
    <property type="entry name" value="Vaccinia Virus protein VP39"/>
    <property type="match status" value="1"/>
</dbReference>
<dbReference type="InterPro" id="IPR029063">
    <property type="entry name" value="SAM-dependent_MTases_sf"/>
</dbReference>
<dbReference type="CDD" id="cd02440">
    <property type="entry name" value="AdoMet_MTases"/>
    <property type="match status" value="1"/>
</dbReference>
<dbReference type="eggNOG" id="COG2226">
    <property type="taxonomic scope" value="Bacteria"/>
</dbReference>
<dbReference type="STRING" id="526226.Gbro_4405"/>
<dbReference type="InterPro" id="IPR041698">
    <property type="entry name" value="Methyltransf_25"/>
</dbReference>
<gene>
    <name evidence="3" type="ordered locus">Gbro_4405</name>
</gene>
<accession>D0L659</accession>
<dbReference type="GO" id="GO:0032259">
    <property type="term" value="P:methylation"/>
    <property type="evidence" value="ECO:0007669"/>
    <property type="project" value="UniProtKB-KW"/>
</dbReference>
<dbReference type="Pfam" id="PF13649">
    <property type="entry name" value="Methyltransf_25"/>
    <property type="match status" value="1"/>
</dbReference>
<sequence length="210" mass="22733">MSSRPPVGQPGYDALADLYAQTFPTAFQSDLERHVVDCFVDLLLTEDAGMPSVVDVGCGPGHVAGHLADRGCAVVGVDPSRAMLDHARRTYAGITFLAGDARAVDAPLETCAGVLARFSLIHVEPTALPGIVRGWHRRVRAGTLLLVAAQASDDSGVHEFDHLVSRAWRWHPDSLAQMLGDNGFDEEFRVVSRPDADNRFPAVHLLCRSR</sequence>
<reference evidence="3 4" key="2">
    <citation type="journal article" date="2010" name="Stand. Genomic Sci.">
        <title>Complete genome sequence of Gordonia bronchialis type strain (3410).</title>
        <authorList>
            <person name="Ivanova N."/>
            <person name="Sikorski J."/>
            <person name="Jando M."/>
            <person name="Lapidus A."/>
            <person name="Nolan M."/>
            <person name="Lucas S."/>
            <person name="Del Rio T.G."/>
            <person name="Tice H."/>
            <person name="Copeland A."/>
            <person name="Cheng J.F."/>
            <person name="Chen F."/>
            <person name="Bruce D."/>
            <person name="Goodwin L."/>
            <person name="Pitluck S."/>
            <person name="Mavromatis K."/>
            <person name="Ovchinnikova G."/>
            <person name="Pati A."/>
            <person name="Chen A."/>
            <person name="Palaniappan K."/>
            <person name="Land M."/>
            <person name="Hauser L."/>
            <person name="Chang Y.J."/>
            <person name="Jeffries C.D."/>
            <person name="Chain P."/>
            <person name="Saunders E."/>
            <person name="Han C."/>
            <person name="Detter J.C."/>
            <person name="Brettin T."/>
            <person name="Rohde M."/>
            <person name="Goker M."/>
            <person name="Bristow J."/>
            <person name="Eisen J.A."/>
            <person name="Markowitz V."/>
            <person name="Hugenholtz P."/>
            <person name="Klenk H.P."/>
            <person name="Kyrpides N.C."/>
        </authorList>
    </citation>
    <scope>NUCLEOTIDE SEQUENCE [LARGE SCALE GENOMIC DNA]</scope>
    <source>
        <strain evidence="4">ATCC 25592 / DSM 43247 / BCRC 13721 / JCM 3198 / KCTC 3076 / NBRC 16047 / NCTC 10667</strain>
    </source>
</reference>
<dbReference type="GO" id="GO:0008168">
    <property type="term" value="F:methyltransferase activity"/>
    <property type="evidence" value="ECO:0007669"/>
    <property type="project" value="UniProtKB-KW"/>
</dbReference>
<feature type="domain" description="Methyltransferase" evidence="2">
    <location>
        <begin position="53"/>
        <end position="142"/>
    </location>
</feature>
<reference evidence="4" key="1">
    <citation type="submission" date="2009-10" db="EMBL/GenBank/DDBJ databases">
        <title>The complete chromosome of Gordonia bronchialis DSM 43247.</title>
        <authorList>
            <consortium name="US DOE Joint Genome Institute (JGI-PGF)"/>
            <person name="Lucas S."/>
            <person name="Copeland A."/>
            <person name="Lapidus A."/>
            <person name="Glavina del Rio T."/>
            <person name="Dalin E."/>
            <person name="Tice H."/>
            <person name="Bruce D."/>
            <person name="Goodwin L."/>
            <person name="Pitluck S."/>
            <person name="Kyrpides N."/>
            <person name="Mavromatis K."/>
            <person name="Ivanova N."/>
            <person name="Ovchinnikova G."/>
            <person name="Saunders E."/>
            <person name="Brettin T."/>
            <person name="Detter J.C."/>
            <person name="Han C."/>
            <person name="Larimer F."/>
            <person name="Land M."/>
            <person name="Hauser L."/>
            <person name="Markowitz V."/>
            <person name="Cheng J.-F."/>
            <person name="Hugenholtz P."/>
            <person name="Woyke T."/>
            <person name="Wu D."/>
            <person name="Jando M."/>
            <person name="Schneider S."/>
            <person name="Goeker M."/>
            <person name="Klenk H.-P."/>
            <person name="Eisen J.A."/>
        </authorList>
    </citation>
    <scope>NUCLEOTIDE SEQUENCE [LARGE SCALE GENOMIC DNA]</scope>
    <source>
        <strain evidence="4">ATCC 25592 / DSM 43247 / BCRC 13721 / JCM 3198 / KCTC 3076 / NBRC 16047 / NCTC 10667</strain>
    </source>
</reference>
<protein>
    <submittedName>
        <fullName evidence="3">Methyltransferase type 11</fullName>
    </submittedName>
</protein>
<evidence type="ECO:0000256" key="1">
    <source>
        <dbReference type="ARBA" id="ARBA00022679"/>
    </source>
</evidence>
<evidence type="ECO:0000313" key="4">
    <source>
        <dbReference type="Proteomes" id="UP000001219"/>
    </source>
</evidence>
<dbReference type="SUPFAM" id="SSF53335">
    <property type="entry name" value="S-adenosyl-L-methionine-dependent methyltransferases"/>
    <property type="match status" value="1"/>
</dbReference>
<proteinExistence type="predicted"/>
<keyword evidence="3" id="KW-0489">Methyltransferase</keyword>
<dbReference type="HOGENOM" id="CLU_060397_1_1_11"/>
<dbReference type="RefSeq" id="WP_012836034.1">
    <property type="nucleotide sequence ID" value="NC_013441.1"/>
</dbReference>
<dbReference type="Proteomes" id="UP000001219">
    <property type="component" value="Chromosome"/>
</dbReference>
<dbReference type="PANTHER" id="PTHR43861">
    <property type="entry name" value="TRANS-ACONITATE 2-METHYLTRANSFERASE-RELATED"/>
    <property type="match status" value="1"/>
</dbReference>
<dbReference type="OrthoDB" id="9805171at2"/>
<keyword evidence="4" id="KW-1185">Reference proteome</keyword>
<organism evidence="3 4">
    <name type="scientific">Gordonia bronchialis (strain ATCC 25592 / DSM 43247 / BCRC 13721 / JCM 3198 / KCTC 3076 / NBRC 16047 / NCTC 10667)</name>
    <name type="common">Rhodococcus bronchialis</name>
    <dbReference type="NCBI Taxonomy" id="526226"/>
    <lineage>
        <taxon>Bacteria</taxon>
        <taxon>Bacillati</taxon>
        <taxon>Actinomycetota</taxon>
        <taxon>Actinomycetes</taxon>
        <taxon>Mycobacteriales</taxon>
        <taxon>Gordoniaceae</taxon>
        <taxon>Gordonia</taxon>
    </lineage>
</organism>